<proteinExistence type="predicted"/>
<organism evidence="2">
    <name type="scientific">Solanum lycopersicum</name>
    <name type="common">Tomato</name>
    <name type="synonym">Lycopersicon esculentum</name>
    <dbReference type="NCBI Taxonomy" id="4081"/>
    <lineage>
        <taxon>Eukaryota</taxon>
        <taxon>Viridiplantae</taxon>
        <taxon>Streptophyta</taxon>
        <taxon>Embryophyta</taxon>
        <taxon>Tracheophyta</taxon>
        <taxon>Spermatophyta</taxon>
        <taxon>Magnoliopsida</taxon>
        <taxon>eudicotyledons</taxon>
        <taxon>Gunneridae</taxon>
        <taxon>Pentapetalae</taxon>
        <taxon>asterids</taxon>
        <taxon>lamiids</taxon>
        <taxon>Solanales</taxon>
        <taxon>Solanaceae</taxon>
        <taxon>Solanoideae</taxon>
        <taxon>Solaneae</taxon>
        <taxon>Solanum</taxon>
        <taxon>Solanum subgen. Lycopersicon</taxon>
    </lineage>
</organism>
<feature type="region of interest" description="Disordered" evidence="1">
    <location>
        <begin position="256"/>
        <end position="279"/>
    </location>
</feature>
<sequence length="279" mass="32009">MLLRFDYEFILRGLMKNYNWVVRIHHSSAKDSSVSLNKEIIQSGLADTDPKSIAIIKITVCGIEWISIVWYEKILPFGLADTYPKGLVRNRKNPEGSIVEGFSAVDCLNFIAIYLPNTVKTKLSRCEIEDDEYIQTEEGGVSHLFPKTGHPIGSENIRKGKILNMEQHELFEAHRYTLFNTGDEQVEAFIKEHKSLTDNRTRGNAWVKAQEENCPNIEETFWREPNDDIGSSERLVDVDVRWSREDLPVDIIDVPSIAQHSQDEAMETSEEEDDFDDTD</sequence>
<protein>
    <submittedName>
        <fullName evidence="2">Uncharacterized protein</fullName>
    </submittedName>
</protein>
<evidence type="ECO:0000313" key="3">
    <source>
        <dbReference type="Proteomes" id="UP000004994"/>
    </source>
</evidence>
<reference evidence="2" key="1">
    <citation type="journal article" date="2012" name="Nature">
        <title>The tomato genome sequence provides insights into fleshy fruit evolution.</title>
        <authorList>
            <consortium name="Tomato Genome Consortium"/>
        </authorList>
    </citation>
    <scope>NUCLEOTIDE SEQUENCE [LARGE SCALE GENOMIC DNA]</scope>
    <source>
        <strain evidence="2">cv. Heinz 1706</strain>
    </source>
</reference>
<feature type="compositionally biased region" description="Acidic residues" evidence="1">
    <location>
        <begin position="264"/>
        <end position="279"/>
    </location>
</feature>
<dbReference type="Gramene" id="Solyc09g014625.1.1">
    <property type="protein sequence ID" value="Solyc09g014625.1.1"/>
    <property type="gene ID" value="Solyc09g014625.1"/>
</dbReference>
<reference evidence="2" key="2">
    <citation type="submission" date="2019-01" db="UniProtKB">
        <authorList>
            <consortium name="EnsemblPlants"/>
        </authorList>
    </citation>
    <scope>IDENTIFICATION</scope>
    <source>
        <strain evidence="2">cv. Heinz 1706</strain>
    </source>
</reference>
<keyword evidence="3" id="KW-1185">Reference proteome</keyword>
<dbReference type="PANTHER" id="PTHR48451:SF1">
    <property type="entry name" value="DUF4218 DOMAIN-CONTAINING PROTEIN"/>
    <property type="match status" value="1"/>
</dbReference>
<evidence type="ECO:0000256" key="1">
    <source>
        <dbReference type="SAM" id="MobiDB-lite"/>
    </source>
</evidence>
<evidence type="ECO:0000313" key="2">
    <source>
        <dbReference type="EnsemblPlants" id="Solyc09g014625.1.1"/>
    </source>
</evidence>
<dbReference type="InParanoid" id="A0A3Q7HZD2"/>
<dbReference type="EnsemblPlants" id="Solyc09g014625.1.1">
    <property type="protein sequence ID" value="Solyc09g014625.1.1"/>
    <property type="gene ID" value="Solyc09g014625.1"/>
</dbReference>
<dbReference type="PANTHER" id="PTHR48451">
    <property type="entry name" value="DUF4218 DOMAIN-CONTAINING PROTEIN"/>
    <property type="match status" value="1"/>
</dbReference>
<accession>A0A3Q7HZD2</accession>
<dbReference type="AlphaFoldDB" id="A0A3Q7HZD2"/>
<dbReference type="Proteomes" id="UP000004994">
    <property type="component" value="Chromosome 9"/>
</dbReference>
<name>A0A3Q7HZD2_SOLLC</name>